<dbReference type="Pfam" id="PF01522">
    <property type="entry name" value="Polysacc_deac_1"/>
    <property type="match status" value="1"/>
</dbReference>
<feature type="domain" description="Ubiquitin-like" evidence="1">
    <location>
        <begin position="5"/>
        <end position="62"/>
    </location>
</feature>
<evidence type="ECO:0008006" key="5">
    <source>
        <dbReference type="Google" id="ProtNLM"/>
    </source>
</evidence>
<dbReference type="InterPro" id="IPR029071">
    <property type="entry name" value="Ubiquitin-like_domsf"/>
</dbReference>
<evidence type="ECO:0000313" key="3">
    <source>
        <dbReference type="EMBL" id="CAE7223477.1"/>
    </source>
</evidence>
<protein>
    <recommendedName>
        <fullName evidence="5">NodB homology domain-containing protein</fullName>
    </recommendedName>
</protein>
<name>A0A812K6P1_9DINO</name>
<proteinExistence type="predicted"/>
<feature type="domain" description="NodB homology" evidence="2">
    <location>
        <begin position="232"/>
        <end position="431"/>
    </location>
</feature>
<dbReference type="SUPFAM" id="SSF88713">
    <property type="entry name" value="Glycoside hydrolase/deacetylase"/>
    <property type="match status" value="1"/>
</dbReference>
<dbReference type="InterPro" id="IPR011330">
    <property type="entry name" value="Glyco_hydro/deAcase_b/a-brl"/>
</dbReference>
<comment type="caution">
    <text evidence="3">The sequence shown here is derived from an EMBL/GenBank/DDBJ whole genome shotgun (WGS) entry which is preliminary data.</text>
</comment>
<evidence type="ECO:0000259" key="2">
    <source>
        <dbReference type="PROSITE" id="PS51677"/>
    </source>
</evidence>
<evidence type="ECO:0000259" key="1">
    <source>
        <dbReference type="PROSITE" id="PS50053"/>
    </source>
</evidence>
<dbReference type="InterPro" id="IPR002509">
    <property type="entry name" value="NODB_dom"/>
</dbReference>
<accession>A0A812K6P1</accession>
<dbReference type="PROSITE" id="PS51677">
    <property type="entry name" value="NODB"/>
    <property type="match status" value="1"/>
</dbReference>
<dbReference type="PANTHER" id="PTHR10587">
    <property type="entry name" value="GLYCOSYL TRANSFERASE-RELATED"/>
    <property type="match status" value="1"/>
</dbReference>
<dbReference type="EMBL" id="CAJNDS010000624">
    <property type="protein sequence ID" value="CAE7223477.1"/>
    <property type="molecule type" value="Genomic_DNA"/>
</dbReference>
<dbReference type="OrthoDB" id="407355at2759"/>
<dbReference type="AlphaFoldDB" id="A0A812K6P1"/>
<reference evidence="3" key="1">
    <citation type="submission" date="2021-02" db="EMBL/GenBank/DDBJ databases">
        <authorList>
            <person name="Dougan E. K."/>
            <person name="Rhodes N."/>
            <person name="Thang M."/>
            <person name="Chan C."/>
        </authorList>
    </citation>
    <scope>NUCLEOTIDE SEQUENCE</scope>
</reference>
<organism evidence="3 4">
    <name type="scientific">Symbiodinium natans</name>
    <dbReference type="NCBI Taxonomy" id="878477"/>
    <lineage>
        <taxon>Eukaryota</taxon>
        <taxon>Sar</taxon>
        <taxon>Alveolata</taxon>
        <taxon>Dinophyceae</taxon>
        <taxon>Suessiales</taxon>
        <taxon>Symbiodiniaceae</taxon>
        <taxon>Symbiodinium</taxon>
    </lineage>
</organism>
<dbReference type="CDD" id="cd17039">
    <property type="entry name" value="Ubl_ubiquitin_like"/>
    <property type="match status" value="1"/>
</dbReference>
<keyword evidence="4" id="KW-1185">Reference proteome</keyword>
<evidence type="ECO:0000313" key="4">
    <source>
        <dbReference type="Proteomes" id="UP000604046"/>
    </source>
</evidence>
<dbReference type="PROSITE" id="PS50053">
    <property type="entry name" value="UBIQUITIN_2"/>
    <property type="match status" value="1"/>
</dbReference>
<dbReference type="GO" id="GO:0005975">
    <property type="term" value="P:carbohydrate metabolic process"/>
    <property type="evidence" value="ECO:0007669"/>
    <property type="project" value="InterPro"/>
</dbReference>
<dbReference type="PANTHER" id="PTHR10587:SF137">
    <property type="entry name" value="4-DEOXY-4-FORMAMIDO-L-ARABINOSE-PHOSPHOUNDECAPRENOL DEFORMYLASE ARND-RELATED"/>
    <property type="match status" value="1"/>
</dbReference>
<dbReference type="InterPro" id="IPR050248">
    <property type="entry name" value="Polysacc_deacetylase_ArnD"/>
</dbReference>
<dbReference type="Gene3D" id="3.10.20.90">
    <property type="entry name" value="Phosphatidylinositol 3-kinase Catalytic Subunit, Chain A, domain 1"/>
    <property type="match status" value="1"/>
</dbReference>
<dbReference type="Pfam" id="PF00240">
    <property type="entry name" value="ubiquitin"/>
    <property type="match status" value="1"/>
</dbReference>
<dbReference type="InterPro" id="IPR000626">
    <property type="entry name" value="Ubiquitin-like_dom"/>
</dbReference>
<sequence length="451" mass="49979">MAELRKVVVCTPGGREIEVDFSEEGTVRALKEQLQEAVGESPARMTLLHGGTVLKDDERLAETSSGLTLVMSSLPSGCFTVSSKSMYEEGHTTVDVTAEFQSDGAFRIAIRETKDRDDEDDEPDPYEAGAAWDQKYTGTCVANGQDLRLAISDSDRKGYFDHLPPLDAEFRGTYASASELQLRLPLAAEGTADLALVSLQKEEAYVLHDWSVDLVSRLCPSDVLWRYQLSEPRCALTIDDVPLLDKPSQLEEILDVLKKNKVKATLMIMSGFDLPPEQGGPPAALRKRYRTLLQRAVKEGHELGNHLQFDRPAIAMDAVDFDKAFHHCDSLIAELSGGGGAWTQRPCRWFRPASALFNQHMLTSARGKGYTTVIASCYPHDVASITRFINSWYLRWRVRPGAIIVVHDRWHTASTLEAALPQILSSGIKLGTLSELHEAYDKEMGPKSKDS</sequence>
<dbReference type="GO" id="GO:0004099">
    <property type="term" value="F:chitin deacetylase activity"/>
    <property type="evidence" value="ECO:0007669"/>
    <property type="project" value="UniProtKB-ARBA"/>
</dbReference>
<dbReference type="SUPFAM" id="SSF54236">
    <property type="entry name" value="Ubiquitin-like"/>
    <property type="match status" value="1"/>
</dbReference>
<gene>
    <name evidence="3" type="ORF">SNAT2548_LOCUS8428</name>
</gene>
<dbReference type="Proteomes" id="UP000604046">
    <property type="component" value="Unassembled WGS sequence"/>
</dbReference>
<dbReference type="Gene3D" id="3.20.20.370">
    <property type="entry name" value="Glycoside hydrolase/deacetylase"/>
    <property type="match status" value="1"/>
</dbReference>